<dbReference type="AlphaFoldDB" id="A0A8H7V0V4"/>
<dbReference type="SUPFAM" id="SSF53474">
    <property type="entry name" value="alpha/beta-Hydrolases"/>
    <property type="match status" value="1"/>
</dbReference>
<dbReference type="PANTHER" id="PTHR48081">
    <property type="entry name" value="AB HYDROLASE SUPERFAMILY PROTEIN C4A8.06C"/>
    <property type="match status" value="1"/>
</dbReference>
<feature type="transmembrane region" description="Helical" evidence="2">
    <location>
        <begin position="6"/>
        <end position="25"/>
    </location>
</feature>
<gene>
    <name evidence="4" type="ORF">INT46_009924</name>
</gene>
<dbReference type="Gene3D" id="3.40.50.1820">
    <property type="entry name" value="alpha/beta hydrolase"/>
    <property type="match status" value="1"/>
</dbReference>
<evidence type="ECO:0000259" key="3">
    <source>
        <dbReference type="Pfam" id="PF20434"/>
    </source>
</evidence>
<evidence type="ECO:0000256" key="2">
    <source>
        <dbReference type="SAM" id="Phobius"/>
    </source>
</evidence>
<feature type="domain" description="BD-FAE-like" evidence="3">
    <location>
        <begin position="94"/>
        <end position="347"/>
    </location>
</feature>
<dbReference type="InterPro" id="IPR049492">
    <property type="entry name" value="BD-FAE-like_dom"/>
</dbReference>
<sequence length="380" mass="43509">MLFLPFFIFAIVSLYLSAWLMYYIHAKDEVGLSLPFNPSRVIKVNMVLFSHLIGWIGYLPLIVSYLHWRYWKIGSECFKNIVSLDIPYHNNSNLDVYHPEKRKNGELSRIIIFVYGGGWGSGSKMIYATLANTLRELGYVVVVPDYRKYPEVKIESMYQDIRESIKWTHKHANDINGDSEQIYLMGHSAGAHLISQVILSDILKQVKYDESITTTSSPISSPHVSEKHDPAMKATKFENNNNNNNNVKPHDFLPLVEGLLLFAGVYDISAHLLHETSRGVEELSVMTRAMGSNHEGYKANSPIRLIENNANLFSISEDLLDLWPRILFLHGQKDTTVGMDQSANMFNTIGKLFPSERRQEVDVRMRLYRRMGHGEPVLCK</sequence>
<organism evidence="4 5">
    <name type="scientific">Mucor plumbeus</name>
    <dbReference type="NCBI Taxonomy" id="97098"/>
    <lineage>
        <taxon>Eukaryota</taxon>
        <taxon>Fungi</taxon>
        <taxon>Fungi incertae sedis</taxon>
        <taxon>Mucoromycota</taxon>
        <taxon>Mucoromycotina</taxon>
        <taxon>Mucoromycetes</taxon>
        <taxon>Mucorales</taxon>
        <taxon>Mucorineae</taxon>
        <taxon>Mucoraceae</taxon>
        <taxon>Mucor</taxon>
    </lineage>
</organism>
<dbReference type="Pfam" id="PF20434">
    <property type="entry name" value="BD-FAE"/>
    <property type="match status" value="1"/>
</dbReference>
<keyword evidence="1" id="KW-0378">Hydrolase</keyword>
<keyword evidence="2" id="KW-0472">Membrane</keyword>
<dbReference type="Proteomes" id="UP000650833">
    <property type="component" value="Unassembled WGS sequence"/>
</dbReference>
<dbReference type="InterPro" id="IPR029058">
    <property type="entry name" value="AB_hydrolase_fold"/>
</dbReference>
<evidence type="ECO:0000313" key="5">
    <source>
        <dbReference type="Proteomes" id="UP000650833"/>
    </source>
</evidence>
<protein>
    <recommendedName>
        <fullName evidence="3">BD-FAE-like domain-containing protein</fullName>
    </recommendedName>
</protein>
<dbReference type="OrthoDB" id="6495301at2759"/>
<evidence type="ECO:0000313" key="4">
    <source>
        <dbReference type="EMBL" id="KAG2197454.1"/>
    </source>
</evidence>
<accession>A0A8H7V0V4</accession>
<dbReference type="PANTHER" id="PTHR48081:SF33">
    <property type="entry name" value="KYNURENINE FORMAMIDASE"/>
    <property type="match status" value="1"/>
</dbReference>
<proteinExistence type="predicted"/>
<dbReference type="GO" id="GO:0016787">
    <property type="term" value="F:hydrolase activity"/>
    <property type="evidence" value="ECO:0007669"/>
    <property type="project" value="UniProtKB-KW"/>
</dbReference>
<keyword evidence="2" id="KW-1133">Transmembrane helix</keyword>
<dbReference type="InterPro" id="IPR050300">
    <property type="entry name" value="GDXG_lipolytic_enzyme"/>
</dbReference>
<evidence type="ECO:0000256" key="1">
    <source>
        <dbReference type="ARBA" id="ARBA00022801"/>
    </source>
</evidence>
<name>A0A8H7V0V4_9FUNG</name>
<comment type="caution">
    <text evidence="4">The sequence shown here is derived from an EMBL/GenBank/DDBJ whole genome shotgun (WGS) entry which is preliminary data.</text>
</comment>
<keyword evidence="2" id="KW-0812">Transmembrane</keyword>
<dbReference type="EMBL" id="JAEPRC010000427">
    <property type="protein sequence ID" value="KAG2197454.1"/>
    <property type="molecule type" value="Genomic_DNA"/>
</dbReference>
<reference evidence="4" key="1">
    <citation type="submission" date="2020-12" db="EMBL/GenBank/DDBJ databases">
        <title>Metabolic potential, ecology and presence of endohyphal bacteria is reflected in genomic diversity of Mucoromycotina.</title>
        <authorList>
            <person name="Muszewska A."/>
            <person name="Okrasinska A."/>
            <person name="Steczkiewicz K."/>
            <person name="Drgas O."/>
            <person name="Orlowska M."/>
            <person name="Perlinska-Lenart U."/>
            <person name="Aleksandrzak-Piekarczyk T."/>
            <person name="Szatraj K."/>
            <person name="Zielenkiewicz U."/>
            <person name="Pilsyk S."/>
            <person name="Malc E."/>
            <person name="Mieczkowski P."/>
            <person name="Kruszewska J.S."/>
            <person name="Biernat P."/>
            <person name="Pawlowska J."/>
        </authorList>
    </citation>
    <scope>NUCLEOTIDE SEQUENCE</scope>
    <source>
        <strain evidence="4">CBS 226.32</strain>
    </source>
</reference>
<keyword evidence="5" id="KW-1185">Reference proteome</keyword>
<feature type="transmembrane region" description="Helical" evidence="2">
    <location>
        <begin position="46"/>
        <end position="68"/>
    </location>
</feature>